<dbReference type="Proteomes" id="UP001549921">
    <property type="component" value="Unassembled WGS sequence"/>
</dbReference>
<dbReference type="Pfam" id="PF14529">
    <property type="entry name" value="Exo_endo_phos_2"/>
    <property type="match status" value="1"/>
</dbReference>
<dbReference type="InterPro" id="IPR005135">
    <property type="entry name" value="Endo/exonuclease/phosphatase"/>
</dbReference>
<dbReference type="PANTHER" id="PTHR33395">
    <property type="entry name" value="TRANSCRIPTASE, PUTATIVE-RELATED-RELATED"/>
    <property type="match status" value="1"/>
</dbReference>
<name>A0ABD0S4D0_LOXSC</name>
<sequence>MVIEIFYQNVNRIRSKTKEVYLNILSNNYDIICLTETNLNDSVFDSEFMDSRYNVFRRDRSSTCIKKVDGGGVLVGVKKGINIMRRYDWDSKVEDLWFTLLLSDNKSCKSINVCVCYLPPDLPSELLNIFYDSCSEVILMANPTDEFVLIGDFNTPKVNWSADSGSLSLLPVVVSQDDKTKCLLEFINETNLKQYNGILNQNQRTLDLVLSSFDCGVGVADPISRVDAPHHPPITINFNVPTISKCLDRKRCERLNYVKCNYEDLNNDIKQTNWDDILFNDEIDDDVARFYTKLNELITKHTPFVKERSSSYPPWFSDGLKRCLKEKLKYHKRFKKYKNPRDYDTFALLRTRSKKLMDACYRRYTDSVESSLKNNIKSFWSYVHNNKKNIIGGHSQYYEIRKSTDIG</sequence>
<evidence type="ECO:0000259" key="1">
    <source>
        <dbReference type="Pfam" id="PF14529"/>
    </source>
</evidence>
<dbReference type="AlphaFoldDB" id="A0ABD0S4D0"/>
<proteinExistence type="predicted"/>
<protein>
    <recommendedName>
        <fullName evidence="1">Endonuclease/exonuclease/phosphatase domain-containing protein</fullName>
    </recommendedName>
</protein>
<reference evidence="2 3" key="1">
    <citation type="submission" date="2024-06" db="EMBL/GenBank/DDBJ databases">
        <title>A chromosome-level genome assembly of beet webworm, Loxostege sticticalis.</title>
        <authorList>
            <person name="Zhang Y."/>
        </authorList>
    </citation>
    <scope>NUCLEOTIDE SEQUENCE [LARGE SCALE GENOMIC DNA]</scope>
    <source>
        <strain evidence="2">AQ028</strain>
        <tissue evidence="2">Male pupae</tissue>
    </source>
</reference>
<gene>
    <name evidence="2" type="ORF">ABMA28_012596</name>
</gene>
<accession>A0ABD0S4D0</accession>
<dbReference type="EMBL" id="JBEDNZ010000030">
    <property type="protein sequence ID" value="KAL0808935.1"/>
    <property type="molecule type" value="Genomic_DNA"/>
</dbReference>
<dbReference type="SUPFAM" id="SSF56219">
    <property type="entry name" value="DNase I-like"/>
    <property type="match status" value="1"/>
</dbReference>
<evidence type="ECO:0000313" key="3">
    <source>
        <dbReference type="Proteomes" id="UP001549921"/>
    </source>
</evidence>
<feature type="domain" description="Endonuclease/exonuclease/phosphatase" evidence="1">
    <location>
        <begin position="111"/>
        <end position="212"/>
    </location>
</feature>
<organism evidence="2 3">
    <name type="scientific">Loxostege sticticalis</name>
    <name type="common">Beet webworm moth</name>
    <dbReference type="NCBI Taxonomy" id="481309"/>
    <lineage>
        <taxon>Eukaryota</taxon>
        <taxon>Metazoa</taxon>
        <taxon>Ecdysozoa</taxon>
        <taxon>Arthropoda</taxon>
        <taxon>Hexapoda</taxon>
        <taxon>Insecta</taxon>
        <taxon>Pterygota</taxon>
        <taxon>Neoptera</taxon>
        <taxon>Endopterygota</taxon>
        <taxon>Lepidoptera</taxon>
        <taxon>Glossata</taxon>
        <taxon>Ditrysia</taxon>
        <taxon>Pyraloidea</taxon>
        <taxon>Crambidae</taxon>
        <taxon>Pyraustinae</taxon>
        <taxon>Loxostege</taxon>
    </lineage>
</organism>
<dbReference type="Gene3D" id="3.60.10.10">
    <property type="entry name" value="Endonuclease/exonuclease/phosphatase"/>
    <property type="match status" value="1"/>
</dbReference>
<evidence type="ECO:0000313" key="2">
    <source>
        <dbReference type="EMBL" id="KAL0808935.1"/>
    </source>
</evidence>
<dbReference type="InterPro" id="IPR036691">
    <property type="entry name" value="Endo/exonu/phosph_ase_sf"/>
</dbReference>
<dbReference type="PANTHER" id="PTHR33395:SF22">
    <property type="entry name" value="REVERSE TRANSCRIPTASE DOMAIN-CONTAINING PROTEIN"/>
    <property type="match status" value="1"/>
</dbReference>
<comment type="caution">
    <text evidence="2">The sequence shown here is derived from an EMBL/GenBank/DDBJ whole genome shotgun (WGS) entry which is preliminary data.</text>
</comment>